<accession>A0A3B0XSR6</accession>
<reference evidence="1" key="1">
    <citation type="submission" date="2018-06" db="EMBL/GenBank/DDBJ databases">
        <authorList>
            <person name="Zhirakovskaya E."/>
        </authorList>
    </citation>
    <scope>NUCLEOTIDE SEQUENCE</scope>
</reference>
<gene>
    <name evidence="1" type="ORF">MNBD_GAMMA09-2596</name>
</gene>
<organism evidence="1">
    <name type="scientific">hydrothermal vent metagenome</name>
    <dbReference type="NCBI Taxonomy" id="652676"/>
    <lineage>
        <taxon>unclassified sequences</taxon>
        <taxon>metagenomes</taxon>
        <taxon>ecological metagenomes</taxon>
    </lineage>
</organism>
<evidence type="ECO:0000313" key="1">
    <source>
        <dbReference type="EMBL" id="VAW67103.1"/>
    </source>
</evidence>
<sequence length="308" mass="34203">MSIVDRFCGKEGETKRLVANPNINDAFDFQILFSGTFNLDELGLTRALRAHPLCSKTARVEIEQNCAANGAPLGLAGWGEHVIQILGFNNVPMPADVLAHSLQVSHCEPSFKAEVRKHKSHILLKYAGYDTEPFSRYQALAILAGVFADTGALMVVNLRATSCIPAEMLSVTQNPYFEETFAEYIPAMLYCGFVKYFIEGTAGGWVRTIGADALHLPDLSANLVDMKYAEEYFLMFKEIHGYIKNTGKTIDAGDTLHLGGDRHYKLRNPDDEKEYFLNSDGVMLIVEQGSELESKRVEAGKVRKPEKT</sequence>
<dbReference type="EMBL" id="UOFI01000092">
    <property type="protein sequence ID" value="VAW67103.1"/>
    <property type="molecule type" value="Genomic_DNA"/>
</dbReference>
<evidence type="ECO:0008006" key="2">
    <source>
        <dbReference type="Google" id="ProtNLM"/>
    </source>
</evidence>
<dbReference type="AlphaFoldDB" id="A0A3B0XSR6"/>
<name>A0A3B0XSR6_9ZZZZ</name>
<proteinExistence type="predicted"/>
<protein>
    <recommendedName>
        <fullName evidence="2">DUF4261 domain-containing protein</fullName>
    </recommendedName>
</protein>